<comment type="caution">
    <text evidence="1">The sequence shown here is derived from an EMBL/GenBank/DDBJ whole genome shotgun (WGS) entry which is preliminary data.</text>
</comment>
<dbReference type="OrthoDB" id="6562983at2"/>
<evidence type="ECO:0000313" key="2">
    <source>
        <dbReference type="Proteomes" id="UP000275331"/>
    </source>
</evidence>
<dbReference type="AlphaFoldDB" id="A0A3R9G644"/>
<dbReference type="EMBL" id="RHXB01000012">
    <property type="protein sequence ID" value="RSE23853.1"/>
    <property type="molecule type" value="Genomic_DNA"/>
</dbReference>
<dbReference type="Proteomes" id="UP000275331">
    <property type="component" value="Unassembled WGS sequence"/>
</dbReference>
<proteinExistence type="predicted"/>
<evidence type="ECO:0000313" key="1">
    <source>
        <dbReference type="EMBL" id="RSE23853.1"/>
    </source>
</evidence>
<reference evidence="1 2" key="1">
    <citation type="submission" date="2018-10" db="EMBL/GenBank/DDBJ databases">
        <title>Transmission dynamics of multidrug resistant bacteria on intensive care unit surfaces.</title>
        <authorList>
            <person name="D'Souza A.W."/>
            <person name="Potter R.F."/>
            <person name="Wallace M."/>
            <person name="Shupe A."/>
            <person name="Patel S."/>
            <person name="Sun S."/>
            <person name="Gul D."/>
            <person name="Kwon J.H."/>
            <person name="Andleeb S."/>
            <person name="Burnham C.-A.D."/>
            <person name="Dantas G."/>
        </authorList>
    </citation>
    <scope>NUCLEOTIDE SEQUENCE [LARGE SCALE GENOMIC DNA]</scope>
    <source>
        <strain evidence="1 2">AS_373</strain>
    </source>
</reference>
<organism evidence="1 2">
    <name type="scientific">Atlantibacter subterraneus</name>
    <dbReference type="NCBI Taxonomy" id="255519"/>
    <lineage>
        <taxon>Bacteria</taxon>
        <taxon>Pseudomonadati</taxon>
        <taxon>Pseudomonadota</taxon>
        <taxon>Gammaproteobacteria</taxon>
        <taxon>Enterobacterales</taxon>
        <taxon>Enterobacteriaceae</taxon>
        <taxon>Atlantibacter</taxon>
    </lineage>
</organism>
<gene>
    <name evidence="1" type="ORF">EGT71_17075</name>
</gene>
<sequence>MEQHTFRLPLEGIDALNKQQLIQLITRHAGIFERFVMSEFPGDRRYAYQLESFAIVSLDDSQFTFRCLTHYFEPCCDRNMHDEHQYTVAYQRDGDALVITLDETPWEVV</sequence>
<protein>
    <submittedName>
        <fullName evidence="1">Uncharacterized protein</fullName>
    </submittedName>
</protein>
<dbReference type="RefSeq" id="WP_125294420.1">
    <property type="nucleotide sequence ID" value="NZ_JAPTZM010000001.1"/>
</dbReference>
<accession>A0A3R9G644</accession>
<name>A0A3R9G644_9ENTR</name>